<dbReference type="GO" id="GO:0050567">
    <property type="term" value="F:glutaminyl-tRNA synthase (glutamine-hydrolyzing) activity"/>
    <property type="evidence" value="ECO:0007669"/>
    <property type="project" value="TreeGrafter"/>
</dbReference>
<dbReference type="Gene3D" id="3.90.1300.10">
    <property type="entry name" value="Amidase signature (AS) domain"/>
    <property type="match status" value="1"/>
</dbReference>
<dbReference type="SUPFAM" id="SSF75304">
    <property type="entry name" value="Amidase signature (AS) enzymes"/>
    <property type="match status" value="1"/>
</dbReference>
<dbReference type="Proteomes" id="UP000321907">
    <property type="component" value="Unassembled WGS sequence"/>
</dbReference>
<dbReference type="PANTHER" id="PTHR11895:SF73">
    <property type="entry name" value="AMIDASE FAMILY PROTEIN"/>
    <property type="match status" value="1"/>
</dbReference>
<evidence type="ECO:0000259" key="1">
    <source>
        <dbReference type="Pfam" id="PF01425"/>
    </source>
</evidence>
<protein>
    <submittedName>
        <fullName evidence="2">Amidase</fullName>
    </submittedName>
</protein>
<gene>
    <name evidence="2" type="ORF">FUA23_17935</name>
</gene>
<proteinExistence type="predicted"/>
<dbReference type="InterPro" id="IPR000120">
    <property type="entry name" value="Amidase"/>
</dbReference>
<organism evidence="2 3">
    <name type="scientific">Neolewinella aurantiaca</name>
    <dbReference type="NCBI Taxonomy" id="2602767"/>
    <lineage>
        <taxon>Bacteria</taxon>
        <taxon>Pseudomonadati</taxon>
        <taxon>Bacteroidota</taxon>
        <taxon>Saprospiria</taxon>
        <taxon>Saprospirales</taxon>
        <taxon>Lewinellaceae</taxon>
        <taxon>Neolewinella</taxon>
    </lineage>
</organism>
<reference evidence="2 3" key="1">
    <citation type="submission" date="2019-08" db="EMBL/GenBank/DDBJ databases">
        <title>Lewinella sp. strain SSH13 Genome sequencing and assembly.</title>
        <authorList>
            <person name="Kim I."/>
        </authorList>
    </citation>
    <scope>NUCLEOTIDE SEQUENCE [LARGE SCALE GENOMIC DNA]</scope>
    <source>
        <strain evidence="2 3">SSH13</strain>
    </source>
</reference>
<dbReference type="InterPro" id="IPR023631">
    <property type="entry name" value="Amidase_dom"/>
</dbReference>
<evidence type="ECO:0000313" key="2">
    <source>
        <dbReference type="EMBL" id="TXF87691.1"/>
    </source>
</evidence>
<accession>A0A5C7FA80</accession>
<comment type="caution">
    <text evidence="2">The sequence shown here is derived from an EMBL/GenBank/DDBJ whole genome shotgun (WGS) entry which is preliminary data.</text>
</comment>
<name>A0A5C7FA80_9BACT</name>
<dbReference type="Pfam" id="PF01425">
    <property type="entry name" value="Amidase"/>
    <property type="match status" value="1"/>
</dbReference>
<dbReference type="OrthoDB" id="9811471at2"/>
<evidence type="ECO:0000313" key="3">
    <source>
        <dbReference type="Proteomes" id="UP000321907"/>
    </source>
</evidence>
<dbReference type="AlphaFoldDB" id="A0A5C7FA80"/>
<keyword evidence="3" id="KW-1185">Reference proteome</keyword>
<feature type="domain" description="Amidase" evidence="1">
    <location>
        <begin position="137"/>
        <end position="489"/>
    </location>
</feature>
<dbReference type="InterPro" id="IPR036928">
    <property type="entry name" value="AS_sf"/>
</dbReference>
<sequence>MNIPKPLLLTGIALLIFAFGMAINEALTKSDVETAAKVLGIDFLDDDEIELALPGLERQRETLQELGQTPLNNGLSPTLIFNPVLRAEQLPASKTVSAPAAPPPLSSPLCADGGWLKWMTVARLGHLIRDRKASCREVTEAFIKRLKLKAPELHCVITLTEERALARADALDAELAAGKYRGPLHGIPYGAKDLLAAKGYPTTWGAAPYKDQTIDVDASVIEQLDDAGAILIAKLSMGALAWGDVWYGEMTRNPWDTEKGSSGSSAGSASAVAAGLVPFAIGTETLGSIVSPSTVCGTTGLRPTFGRVSRHGAMALSWSMDKIGPITRSAADAGLVLAAIANYDPRDAHAIEAGFQYEWPTTRVKAGTRLGYYKSRMERDYPFRSQDSTALEVLKELGYELVPIELPEEPNIGFMLNVEAAAAFESLTRSNKDDELTRQIANAWPNAFRTAHFVPAVAYVQASRLRRQLMEDVDKAFAEADVDAYVNPSWHSNSLFITNMTGHPSITVPNGMNEEGTPTSITFTGKLFGEQSLVNIAAAYQAATQWDDLHPEGF</sequence>
<dbReference type="EMBL" id="VOXD01000033">
    <property type="protein sequence ID" value="TXF87691.1"/>
    <property type="molecule type" value="Genomic_DNA"/>
</dbReference>
<dbReference type="PANTHER" id="PTHR11895">
    <property type="entry name" value="TRANSAMIDASE"/>
    <property type="match status" value="1"/>
</dbReference>
<dbReference type="RefSeq" id="WP_147932145.1">
    <property type="nucleotide sequence ID" value="NZ_VOXD01000033.1"/>
</dbReference>